<dbReference type="SUPFAM" id="SSF52540">
    <property type="entry name" value="P-loop containing nucleoside triphosphate hydrolases"/>
    <property type="match status" value="1"/>
</dbReference>
<organism evidence="1 2">
    <name type="scientific">Nicrophorus vespilloides</name>
    <name type="common">Boreal carrion beetle</name>
    <dbReference type="NCBI Taxonomy" id="110193"/>
    <lineage>
        <taxon>Eukaryota</taxon>
        <taxon>Metazoa</taxon>
        <taxon>Ecdysozoa</taxon>
        <taxon>Arthropoda</taxon>
        <taxon>Hexapoda</taxon>
        <taxon>Insecta</taxon>
        <taxon>Pterygota</taxon>
        <taxon>Neoptera</taxon>
        <taxon>Endopterygota</taxon>
        <taxon>Coleoptera</taxon>
        <taxon>Polyphaga</taxon>
        <taxon>Staphyliniformia</taxon>
        <taxon>Silphidae</taxon>
        <taxon>Nicrophorinae</taxon>
        <taxon>Nicrophorus</taxon>
    </lineage>
</organism>
<evidence type="ECO:0000313" key="2">
    <source>
        <dbReference type="RefSeq" id="XP_017782085.1"/>
    </source>
</evidence>
<accession>A0ABM1N5I5</accession>
<dbReference type="GO" id="GO:0016301">
    <property type="term" value="F:kinase activity"/>
    <property type="evidence" value="ECO:0007669"/>
    <property type="project" value="UniProtKB-KW"/>
</dbReference>
<proteinExistence type="predicted"/>
<gene>
    <name evidence="2" type="primary">LOC108566611</name>
</gene>
<dbReference type="RefSeq" id="XP_017782085.1">
    <property type="nucleotide sequence ID" value="XM_017926596.1"/>
</dbReference>
<dbReference type="Pfam" id="PF13238">
    <property type="entry name" value="AAA_18"/>
    <property type="match status" value="1"/>
</dbReference>
<keyword evidence="2" id="KW-0418">Kinase</keyword>
<protein>
    <submittedName>
        <fullName evidence="2">Nicotinamide riboside kinase 1</fullName>
    </submittedName>
</protein>
<keyword evidence="2" id="KW-0808">Transferase</keyword>
<dbReference type="Gene3D" id="3.40.50.300">
    <property type="entry name" value="P-loop containing nucleotide triphosphate hydrolases"/>
    <property type="match status" value="1"/>
</dbReference>
<evidence type="ECO:0000313" key="1">
    <source>
        <dbReference type="Proteomes" id="UP000695000"/>
    </source>
</evidence>
<reference evidence="2" key="1">
    <citation type="submission" date="2025-08" db="UniProtKB">
        <authorList>
            <consortium name="RefSeq"/>
        </authorList>
    </citation>
    <scope>IDENTIFICATION</scope>
    <source>
        <tissue evidence="2">Whole Larva</tissue>
    </source>
</reference>
<dbReference type="Proteomes" id="UP000695000">
    <property type="component" value="Unplaced"/>
</dbReference>
<dbReference type="PANTHER" id="PTHR10285">
    <property type="entry name" value="URIDINE KINASE"/>
    <property type="match status" value="1"/>
</dbReference>
<sequence length="181" mass="21167">MPAKKLLVVGISGVTCGGKSTLARNLQEKYPDATVISQDDYFLDVMDPRHTWIEELDHINFDILSSLDMERMLSDAKELMELTTGILIIEGFSIFNCRHIEELCNLKYFFKLKKEVCRERRSRREYDPPDCPGYFDRCVWPEHIEQLKEVERTVEGVTYFENVESDHALEAVLKDVRRESE</sequence>
<keyword evidence="1" id="KW-1185">Reference proteome</keyword>
<name>A0ABM1N5I5_NICVS</name>
<dbReference type="InterPro" id="IPR027417">
    <property type="entry name" value="P-loop_NTPase"/>
</dbReference>
<dbReference type="GeneID" id="108566611"/>